<evidence type="ECO:0000256" key="1">
    <source>
        <dbReference type="ARBA" id="ARBA00004141"/>
    </source>
</evidence>
<dbReference type="GO" id="GO:0007219">
    <property type="term" value="P:Notch signaling pathway"/>
    <property type="evidence" value="ECO:0007669"/>
    <property type="project" value="UniProtKB-KW"/>
</dbReference>
<dbReference type="EMBL" id="SDOV01000004">
    <property type="protein sequence ID" value="KAH7642092.1"/>
    <property type="molecule type" value="Genomic_DNA"/>
</dbReference>
<dbReference type="Pfam" id="PF10251">
    <property type="entry name" value="PEN-2"/>
    <property type="match status" value="2"/>
</dbReference>
<evidence type="ECO:0000256" key="3">
    <source>
        <dbReference type="ARBA" id="ARBA00018306"/>
    </source>
</evidence>
<evidence type="ECO:0000256" key="7">
    <source>
        <dbReference type="ARBA" id="ARBA00023136"/>
    </source>
</evidence>
<evidence type="ECO:0000313" key="11">
    <source>
        <dbReference type="EMBL" id="KAH9529234.1"/>
    </source>
</evidence>
<reference evidence="11" key="1">
    <citation type="submission" date="2013-05" db="EMBL/GenBank/DDBJ databases">
        <authorList>
            <person name="Yim A.K.Y."/>
            <person name="Chan T.F."/>
            <person name="Ji K.M."/>
            <person name="Liu X.Y."/>
            <person name="Zhou J.W."/>
            <person name="Li R.Q."/>
            <person name="Yang K.Y."/>
            <person name="Li J."/>
            <person name="Li M."/>
            <person name="Law P.T.W."/>
            <person name="Wu Y.L."/>
            <person name="Cai Z.L."/>
            <person name="Qin H."/>
            <person name="Bao Y."/>
            <person name="Leung R.K.K."/>
            <person name="Ng P.K.S."/>
            <person name="Zou J."/>
            <person name="Zhong X.J."/>
            <person name="Ran P.X."/>
            <person name="Zhong N.S."/>
            <person name="Liu Z.G."/>
            <person name="Tsui S.K.W."/>
        </authorList>
    </citation>
    <scope>NUCLEOTIDE SEQUENCE</scope>
    <source>
        <strain evidence="11">Derf</strain>
        <tissue evidence="11">Whole organism</tissue>
    </source>
</reference>
<dbReference type="GO" id="GO:0070765">
    <property type="term" value="C:gamma-secretase complex"/>
    <property type="evidence" value="ECO:0007669"/>
    <property type="project" value="TreeGrafter"/>
</dbReference>
<dbReference type="InterPro" id="IPR019379">
    <property type="entry name" value="Gamma_Secretase_Asp_P_PEN2"/>
</dbReference>
<evidence type="ECO:0000256" key="4">
    <source>
        <dbReference type="ARBA" id="ARBA00022692"/>
    </source>
</evidence>
<dbReference type="PANTHER" id="PTHR16318:SF0">
    <property type="entry name" value="GAMMA-SECRETASE SUBUNIT PEN-2"/>
    <property type="match status" value="1"/>
</dbReference>
<evidence type="ECO:0000256" key="8">
    <source>
        <dbReference type="SAM" id="MobiDB-lite"/>
    </source>
</evidence>
<keyword evidence="7 9" id="KW-0472">Membrane</keyword>
<accession>A0A922ID17</accession>
<sequence>MELARMSNQDRLKLCRRYFYIGFFGLPFLWMINTVWFGMFIFKYDTYQEQRRQQQQRSNRTNRQTINPQQQTSPQEPMIVNSPEQSNTSTQDDRSARNQETTKHLLQIRSLVIYSFCGSLIWIVSILAWIITFQLKRAEWGEWGDEISFNIPRGIP</sequence>
<reference evidence="11" key="4">
    <citation type="journal article" date="2022" name="Res Sq">
        <title>Comparative Genomics Reveals Insights into the Divergent Evolution of Astigmatic Mites and Household Pest Adaptations.</title>
        <authorList>
            <person name="Xiong Q."/>
            <person name="Wan A.T.-Y."/>
            <person name="Liu X.-Y."/>
            <person name="Fung C.S.-H."/>
            <person name="Xiao X."/>
            <person name="Malainual N."/>
            <person name="Hou J."/>
            <person name="Wang L."/>
            <person name="Wang M."/>
            <person name="Yang K."/>
            <person name="Cui Y."/>
            <person name="Leung E."/>
            <person name="Nong W."/>
            <person name="Shin S.-K."/>
            <person name="Au S."/>
            <person name="Jeong K.Y."/>
            <person name="Chew F.T."/>
            <person name="Hui J."/>
            <person name="Leung T.F."/>
            <person name="Tungtrongchitr A."/>
            <person name="Zhong N."/>
            <person name="Liu Z."/>
            <person name="Tsui S."/>
        </authorList>
    </citation>
    <scope>NUCLEOTIDE SEQUENCE</scope>
    <source>
        <strain evidence="11">Derf</strain>
        <tissue evidence="11">Whole organism</tissue>
    </source>
</reference>
<name>A0A922ID17_DERFA</name>
<dbReference type="Proteomes" id="UP000828236">
    <property type="component" value="Unassembled WGS sequence"/>
</dbReference>
<proteinExistence type="inferred from homology"/>
<comment type="caution">
    <text evidence="11">The sequence shown here is derived from an EMBL/GenBank/DDBJ whole genome shotgun (WGS) entry which is preliminary data.</text>
</comment>
<keyword evidence="12" id="KW-1185">Reference proteome</keyword>
<reference evidence="10" key="2">
    <citation type="submission" date="2020-06" db="EMBL/GenBank/DDBJ databases">
        <authorList>
            <person name="Ji K."/>
            <person name="Li J."/>
        </authorList>
    </citation>
    <scope>NUCLEOTIDE SEQUENCE</scope>
    <source>
        <strain evidence="10">JKM2019</strain>
        <tissue evidence="10">Whole body</tissue>
    </source>
</reference>
<dbReference type="EMBL" id="ASGP02000001">
    <property type="protein sequence ID" value="KAH9529234.1"/>
    <property type="molecule type" value="Genomic_DNA"/>
</dbReference>
<keyword evidence="5" id="KW-0914">Notch signaling pathway</keyword>
<feature type="transmembrane region" description="Helical" evidence="9">
    <location>
        <begin position="111"/>
        <end position="131"/>
    </location>
</feature>
<reference evidence="10" key="3">
    <citation type="journal article" date="2021" name="World Allergy Organ. J.">
        <title>Chromosome-level assembly of Dermatophagoides farinae genome and transcriptome reveals two novel allergens Der f 37 and Der f 39.</title>
        <authorList>
            <person name="Chen J."/>
            <person name="Cai Z."/>
            <person name="Fan D."/>
            <person name="Hu J."/>
            <person name="Hou Y."/>
            <person name="He Y."/>
            <person name="Zhang Z."/>
            <person name="Zhao Z."/>
            <person name="Gao P."/>
            <person name="Hu W."/>
            <person name="Sun J."/>
            <person name="Li J."/>
            <person name="Ji K."/>
        </authorList>
    </citation>
    <scope>NUCLEOTIDE SEQUENCE</scope>
    <source>
        <strain evidence="10">JKM2019</strain>
    </source>
</reference>
<evidence type="ECO:0000313" key="12">
    <source>
        <dbReference type="Proteomes" id="UP000790347"/>
    </source>
</evidence>
<dbReference type="Proteomes" id="UP000790347">
    <property type="component" value="Unassembled WGS sequence"/>
</dbReference>
<dbReference type="PANTHER" id="PTHR16318">
    <property type="entry name" value="GAMMA-SECRETASE SUBUNIT PEN-2"/>
    <property type="match status" value="1"/>
</dbReference>
<dbReference type="OrthoDB" id="524898at2759"/>
<evidence type="ECO:0000256" key="9">
    <source>
        <dbReference type="SAM" id="Phobius"/>
    </source>
</evidence>
<organism evidence="11 12">
    <name type="scientific">Dermatophagoides farinae</name>
    <name type="common">American house dust mite</name>
    <dbReference type="NCBI Taxonomy" id="6954"/>
    <lineage>
        <taxon>Eukaryota</taxon>
        <taxon>Metazoa</taxon>
        <taxon>Ecdysozoa</taxon>
        <taxon>Arthropoda</taxon>
        <taxon>Chelicerata</taxon>
        <taxon>Arachnida</taxon>
        <taxon>Acari</taxon>
        <taxon>Acariformes</taxon>
        <taxon>Sarcoptiformes</taxon>
        <taxon>Astigmata</taxon>
        <taxon>Psoroptidia</taxon>
        <taxon>Analgoidea</taxon>
        <taxon>Pyroglyphidae</taxon>
        <taxon>Dermatophagoidinae</taxon>
        <taxon>Dermatophagoides</taxon>
    </lineage>
</organism>
<comment type="subcellular location">
    <subcellularLocation>
        <location evidence="1">Membrane</location>
        <topology evidence="1">Multi-pass membrane protein</topology>
    </subcellularLocation>
</comment>
<keyword evidence="4 9" id="KW-0812">Transmembrane</keyword>
<feature type="transmembrane region" description="Helical" evidence="9">
    <location>
        <begin position="20"/>
        <end position="42"/>
    </location>
</feature>
<evidence type="ECO:0000313" key="10">
    <source>
        <dbReference type="EMBL" id="KAH7642092.1"/>
    </source>
</evidence>
<feature type="compositionally biased region" description="Polar residues" evidence="8">
    <location>
        <begin position="66"/>
        <end position="75"/>
    </location>
</feature>
<evidence type="ECO:0000256" key="2">
    <source>
        <dbReference type="ARBA" id="ARBA00009607"/>
    </source>
</evidence>
<feature type="compositionally biased region" description="Low complexity" evidence="8">
    <location>
        <begin position="53"/>
        <end position="65"/>
    </location>
</feature>
<evidence type="ECO:0000256" key="5">
    <source>
        <dbReference type="ARBA" id="ARBA00022976"/>
    </source>
</evidence>
<keyword evidence="6 9" id="KW-1133">Transmembrane helix</keyword>
<protein>
    <recommendedName>
        <fullName evidence="3">Gamma-secretase subunit PEN-2</fullName>
    </recommendedName>
</protein>
<evidence type="ECO:0000256" key="6">
    <source>
        <dbReference type="ARBA" id="ARBA00022989"/>
    </source>
</evidence>
<comment type="similarity">
    <text evidence="2">Belongs to the PEN-2 family.</text>
</comment>
<feature type="region of interest" description="Disordered" evidence="8">
    <location>
        <begin position="53"/>
        <end position="98"/>
    </location>
</feature>
<gene>
    <name evidence="11" type="ORF">DERF_003126</name>
    <name evidence="10" type="ORF">HUG17_5137</name>
</gene>
<dbReference type="AlphaFoldDB" id="A0A922ID17"/>